<dbReference type="AlphaFoldDB" id="H8L190"/>
<keyword evidence="3" id="KW-1185">Reference proteome</keyword>
<dbReference type="STRING" id="767434.Fraau_3175"/>
<dbReference type="SUPFAM" id="SSF63380">
    <property type="entry name" value="Riboflavin synthase domain-like"/>
    <property type="match status" value="1"/>
</dbReference>
<dbReference type="PROSITE" id="PS51384">
    <property type="entry name" value="FAD_FR"/>
    <property type="match status" value="1"/>
</dbReference>
<dbReference type="GO" id="GO:0016491">
    <property type="term" value="F:oxidoreductase activity"/>
    <property type="evidence" value="ECO:0007669"/>
    <property type="project" value="InterPro"/>
</dbReference>
<dbReference type="InterPro" id="IPR039374">
    <property type="entry name" value="SIP_fam"/>
</dbReference>
<name>H8L190_FRAAD</name>
<reference evidence="2" key="1">
    <citation type="submission" date="2012-02" db="EMBL/GenBank/DDBJ databases">
        <title>The complete genome of Frateuria aurantia DSM 6220.</title>
        <authorList>
            <consortium name="US DOE Joint Genome Institute (JGI-PGF)"/>
            <person name="Lucas S."/>
            <person name="Copeland A."/>
            <person name="Lapidus A."/>
            <person name="Glavina del Rio T."/>
            <person name="Dalin E."/>
            <person name="Tice H."/>
            <person name="Bruce D."/>
            <person name="Goodwin L."/>
            <person name="Pitluck S."/>
            <person name="Peters L."/>
            <person name="Ovchinnikova G."/>
            <person name="Teshima H."/>
            <person name="Kyrpides N."/>
            <person name="Mavromatis K."/>
            <person name="Ivanova N."/>
            <person name="Brettin T."/>
            <person name="Detter J.C."/>
            <person name="Han C."/>
            <person name="Larimer F."/>
            <person name="Land M."/>
            <person name="Hauser L."/>
            <person name="Markowitz V."/>
            <person name="Cheng J.-F."/>
            <person name="Hugenholtz P."/>
            <person name="Woyke T."/>
            <person name="Wu D."/>
            <person name="Brambilla E."/>
            <person name="Klenk H.-P."/>
            <person name="Eisen J.A."/>
        </authorList>
    </citation>
    <scope>NUCLEOTIDE SEQUENCE</scope>
    <source>
        <strain evidence="2">DSM 6220</strain>
    </source>
</reference>
<organism evidence="2 3">
    <name type="scientific">Frateuria aurantia (strain ATCC 33424 / DSM 6220 / KCTC 2777 / LMG 1558 / NBRC 3245 / NCIMB 13370)</name>
    <name type="common">Acetobacter aurantius</name>
    <dbReference type="NCBI Taxonomy" id="767434"/>
    <lineage>
        <taxon>Bacteria</taxon>
        <taxon>Pseudomonadati</taxon>
        <taxon>Pseudomonadota</taxon>
        <taxon>Gammaproteobacteria</taxon>
        <taxon>Lysobacterales</taxon>
        <taxon>Rhodanobacteraceae</taxon>
        <taxon>Frateuria</taxon>
    </lineage>
</organism>
<dbReference type="Gene3D" id="3.40.50.80">
    <property type="entry name" value="Nucleotide-binding domain of ferredoxin-NADP reductase (FNR) module"/>
    <property type="match status" value="1"/>
</dbReference>
<protein>
    <submittedName>
        <fullName evidence="2">Siderophore-interacting protein</fullName>
    </submittedName>
</protein>
<accession>H8L190</accession>
<dbReference type="Gene3D" id="2.40.30.10">
    <property type="entry name" value="Translation factors"/>
    <property type="match status" value="1"/>
</dbReference>
<dbReference type="KEGG" id="fau:Fraau_3175"/>
<dbReference type="eggNOG" id="COG2375">
    <property type="taxonomic scope" value="Bacteria"/>
</dbReference>
<evidence type="ECO:0000259" key="1">
    <source>
        <dbReference type="PROSITE" id="PS51384"/>
    </source>
</evidence>
<dbReference type="EMBL" id="CP003350">
    <property type="protein sequence ID" value="AFC87498.1"/>
    <property type="molecule type" value="Genomic_DNA"/>
</dbReference>
<sequence>MKDGSVIATERFPPPGYLTLKVVAIDRSLAGQARLTLQGVELAEFGPCRPGAWLRVFIPGPQGDVGRVYSIREFDRDHHRLQIQVMRRRHGGVRSDWLLEHLQVGEHLHVIGPRGGAEPRQDVDWHVMLGDETAVAAIASRLQRLGPEMPVEVRLDVPLPATAYREDPRIQWLSRAIHANAEPSRLWQAVAELPPRSGRGELWIAGETGLARALESWCREHWAHCELDVRAIGYWQSPSMVSD</sequence>
<dbReference type="InterPro" id="IPR017938">
    <property type="entry name" value="Riboflavin_synthase-like_b-brl"/>
</dbReference>
<dbReference type="RefSeq" id="WP_014404500.1">
    <property type="nucleotide sequence ID" value="NC_017033.1"/>
</dbReference>
<dbReference type="InterPro" id="IPR007037">
    <property type="entry name" value="SIP_rossman_dom"/>
</dbReference>
<dbReference type="Pfam" id="PF04954">
    <property type="entry name" value="SIP"/>
    <property type="match status" value="1"/>
</dbReference>
<evidence type="ECO:0000313" key="2">
    <source>
        <dbReference type="EMBL" id="AFC87498.1"/>
    </source>
</evidence>
<dbReference type="PANTHER" id="PTHR30157">
    <property type="entry name" value="FERRIC REDUCTASE, NADPH-DEPENDENT"/>
    <property type="match status" value="1"/>
</dbReference>
<evidence type="ECO:0000313" key="3">
    <source>
        <dbReference type="Proteomes" id="UP000005234"/>
    </source>
</evidence>
<gene>
    <name evidence="2" type="ordered locus">Fraau_3175</name>
</gene>
<proteinExistence type="predicted"/>
<dbReference type="OrthoDB" id="9814826at2"/>
<dbReference type="Proteomes" id="UP000005234">
    <property type="component" value="Chromosome"/>
</dbReference>
<dbReference type="InterPro" id="IPR017927">
    <property type="entry name" value="FAD-bd_FR_type"/>
</dbReference>
<dbReference type="InterPro" id="IPR039261">
    <property type="entry name" value="FNR_nucleotide-bd"/>
</dbReference>
<feature type="domain" description="FAD-binding FR-type" evidence="1">
    <location>
        <begin position="15"/>
        <end position="120"/>
    </location>
</feature>
<dbReference type="HOGENOM" id="CLU_040923_4_0_6"/>
<dbReference type="CDD" id="cd06193">
    <property type="entry name" value="siderophore_interacting"/>
    <property type="match status" value="1"/>
</dbReference>
<dbReference type="PANTHER" id="PTHR30157:SF0">
    <property type="entry name" value="NADPH-DEPENDENT FERRIC-CHELATE REDUCTASE"/>
    <property type="match status" value="1"/>
</dbReference>